<evidence type="ECO:0000313" key="8">
    <source>
        <dbReference type="Proteomes" id="UP000241462"/>
    </source>
</evidence>
<evidence type="ECO:0000256" key="1">
    <source>
        <dbReference type="ARBA" id="ARBA00001961"/>
    </source>
</evidence>
<dbReference type="PANTHER" id="PTHR10869:SF246">
    <property type="entry name" value="TRANSMEMBRANE PROLYL 4-HYDROXYLASE"/>
    <property type="match status" value="1"/>
</dbReference>
<keyword evidence="4" id="KW-0560">Oxidoreductase</keyword>
<evidence type="ECO:0000259" key="6">
    <source>
        <dbReference type="SMART" id="SM00702"/>
    </source>
</evidence>
<reference evidence="7 8" key="1">
    <citation type="journal article" date="2018" name="Mycol. Prog.">
        <title>Coniella lustricola, a new species from submerged detritus.</title>
        <authorList>
            <person name="Raudabaugh D.B."/>
            <person name="Iturriaga T."/>
            <person name="Carver A."/>
            <person name="Mondo S."/>
            <person name="Pangilinan J."/>
            <person name="Lipzen A."/>
            <person name="He G."/>
            <person name="Amirebrahimi M."/>
            <person name="Grigoriev I.V."/>
            <person name="Miller A.N."/>
        </authorList>
    </citation>
    <scope>NUCLEOTIDE SEQUENCE [LARGE SCALE GENOMIC DNA]</scope>
    <source>
        <strain evidence="7 8">B22-T-1</strain>
    </source>
</reference>
<dbReference type="STRING" id="2025994.A0A2T3AN59"/>
<dbReference type="GO" id="GO:0005506">
    <property type="term" value="F:iron ion binding"/>
    <property type="evidence" value="ECO:0007669"/>
    <property type="project" value="InterPro"/>
</dbReference>
<evidence type="ECO:0000256" key="3">
    <source>
        <dbReference type="ARBA" id="ARBA00022964"/>
    </source>
</evidence>
<dbReference type="GO" id="GO:0004656">
    <property type="term" value="F:procollagen-proline 4-dioxygenase activity"/>
    <property type="evidence" value="ECO:0007669"/>
    <property type="project" value="TreeGrafter"/>
</dbReference>
<dbReference type="Pfam" id="PF13640">
    <property type="entry name" value="2OG-FeII_Oxy_3"/>
    <property type="match status" value="1"/>
</dbReference>
<gene>
    <name evidence="7" type="ORF">BD289DRAFT_99060</name>
</gene>
<dbReference type="GO" id="GO:0005783">
    <property type="term" value="C:endoplasmic reticulum"/>
    <property type="evidence" value="ECO:0007669"/>
    <property type="project" value="TreeGrafter"/>
</dbReference>
<keyword evidence="8" id="KW-1185">Reference proteome</keyword>
<keyword evidence="2" id="KW-0479">Metal-binding</keyword>
<dbReference type="PANTHER" id="PTHR10869">
    <property type="entry name" value="PROLYL 4-HYDROXYLASE ALPHA SUBUNIT"/>
    <property type="match status" value="1"/>
</dbReference>
<dbReference type="InterPro" id="IPR045054">
    <property type="entry name" value="P4HA-like"/>
</dbReference>
<feature type="domain" description="Prolyl 4-hydroxylase alpha subunit" evidence="6">
    <location>
        <begin position="80"/>
        <end position="313"/>
    </location>
</feature>
<dbReference type="OrthoDB" id="420380at2759"/>
<dbReference type="InParanoid" id="A0A2T3AN59"/>
<accession>A0A2T3AN59</accession>
<comment type="cofactor">
    <cofactor evidence="1">
        <name>L-ascorbate</name>
        <dbReference type="ChEBI" id="CHEBI:38290"/>
    </cofactor>
</comment>
<keyword evidence="3" id="KW-0223">Dioxygenase</keyword>
<dbReference type="FunFam" id="2.60.120.620:FF:000027">
    <property type="entry name" value="Oxidoreductase, 2OG-Fe(II) oxygenase family family"/>
    <property type="match status" value="1"/>
</dbReference>
<proteinExistence type="predicted"/>
<dbReference type="Gene3D" id="2.60.120.620">
    <property type="entry name" value="q2cbj1_9rhob like domain"/>
    <property type="match status" value="1"/>
</dbReference>
<evidence type="ECO:0000256" key="2">
    <source>
        <dbReference type="ARBA" id="ARBA00022723"/>
    </source>
</evidence>
<dbReference type="InterPro" id="IPR044862">
    <property type="entry name" value="Pro_4_hyd_alph_FE2OG_OXY"/>
</dbReference>
<dbReference type="SMART" id="SM00702">
    <property type="entry name" value="P4Hc"/>
    <property type="match status" value="1"/>
</dbReference>
<protein>
    <recommendedName>
        <fullName evidence="6">Prolyl 4-hydroxylase alpha subunit domain-containing protein</fullName>
    </recommendedName>
</protein>
<dbReference type="AlphaFoldDB" id="A0A2T3AN59"/>
<evidence type="ECO:0000256" key="4">
    <source>
        <dbReference type="ARBA" id="ARBA00023002"/>
    </source>
</evidence>
<dbReference type="InterPro" id="IPR006620">
    <property type="entry name" value="Pro_4_hyd_alph"/>
</dbReference>
<dbReference type="Proteomes" id="UP000241462">
    <property type="component" value="Unassembled WGS sequence"/>
</dbReference>
<dbReference type="GO" id="GO:0031418">
    <property type="term" value="F:L-ascorbic acid binding"/>
    <property type="evidence" value="ECO:0007669"/>
    <property type="project" value="InterPro"/>
</dbReference>
<dbReference type="EMBL" id="KZ678373">
    <property type="protein sequence ID" value="PSS03839.1"/>
    <property type="molecule type" value="Genomic_DNA"/>
</dbReference>
<name>A0A2T3AN59_9PEZI</name>
<evidence type="ECO:0000256" key="5">
    <source>
        <dbReference type="ARBA" id="ARBA00023004"/>
    </source>
</evidence>
<keyword evidence="5" id="KW-0408">Iron</keyword>
<evidence type="ECO:0000313" key="7">
    <source>
        <dbReference type="EMBL" id="PSS03839.1"/>
    </source>
</evidence>
<sequence length="317" mass="35818">MLAYIVGLLACVFIFPNLFSQFLLGSTRSGSDRGSAAPQIRRRPRPHIDESLLALDDWRGNLTCPRDDDAYRVHLFSKEPLVIYIEGFLSTTEREHLLEISEPAFEPATITHDGGAVTKHEQTIRDSEVAVVPRTETVRCIEARARAFQGWREEQWIERLRTQRYQRGGHYNHHFDWSSSYGGWGRVSSFMVWVDGSADAPNSPLKGGGTEFPLLKRMSLDERWCRFIECPSNSTTATNSGSHEGTKITRVNAEESETMNTTSEATVFKPLAGNAVYWENFRPDGTGRGWDEAWHAGLPVVEGTKIGLNIWTWGRID</sequence>
<organism evidence="7 8">
    <name type="scientific">Coniella lustricola</name>
    <dbReference type="NCBI Taxonomy" id="2025994"/>
    <lineage>
        <taxon>Eukaryota</taxon>
        <taxon>Fungi</taxon>
        <taxon>Dikarya</taxon>
        <taxon>Ascomycota</taxon>
        <taxon>Pezizomycotina</taxon>
        <taxon>Sordariomycetes</taxon>
        <taxon>Sordariomycetidae</taxon>
        <taxon>Diaporthales</taxon>
        <taxon>Schizoparmaceae</taxon>
        <taxon>Coniella</taxon>
    </lineage>
</organism>